<dbReference type="Proteomes" id="UP000019804">
    <property type="component" value="Unassembled WGS sequence"/>
</dbReference>
<dbReference type="HOGENOM" id="CLU_053374_0_0_1"/>
<evidence type="ECO:0000259" key="1">
    <source>
        <dbReference type="Pfam" id="PF24864"/>
    </source>
</evidence>
<protein>
    <recommendedName>
        <fullName evidence="1">DUF7730 domain-containing protein</fullName>
    </recommendedName>
</protein>
<gene>
    <name evidence="2" type="ORF">EURHEDRAFT_456862</name>
</gene>
<evidence type="ECO:0000313" key="2">
    <source>
        <dbReference type="EMBL" id="EYE94820.1"/>
    </source>
</evidence>
<evidence type="ECO:0000313" key="3">
    <source>
        <dbReference type="Proteomes" id="UP000019804"/>
    </source>
</evidence>
<dbReference type="InterPro" id="IPR056632">
    <property type="entry name" value="DUF7730"/>
</dbReference>
<proteinExistence type="predicted"/>
<reference evidence="3" key="1">
    <citation type="journal article" date="2014" name="Nat. Commun.">
        <title>Genomic adaptations of the halophilic Dead Sea filamentous fungus Eurotium rubrum.</title>
        <authorList>
            <person name="Kis-Papo T."/>
            <person name="Weig A.R."/>
            <person name="Riley R."/>
            <person name="Persoh D."/>
            <person name="Salamov A."/>
            <person name="Sun H."/>
            <person name="Lipzen A."/>
            <person name="Wasser S.P."/>
            <person name="Rambold G."/>
            <person name="Grigoriev I.V."/>
            <person name="Nevo E."/>
        </authorList>
    </citation>
    <scope>NUCLEOTIDE SEQUENCE [LARGE SCALE GENOMIC DNA]</scope>
    <source>
        <strain evidence="3">CBS 135680</strain>
    </source>
</reference>
<dbReference type="PANTHER" id="PTHR38790">
    <property type="entry name" value="2EXR DOMAIN-CONTAINING PROTEIN-RELATED"/>
    <property type="match status" value="1"/>
</dbReference>
<dbReference type="Pfam" id="PF24864">
    <property type="entry name" value="DUF7730"/>
    <property type="match status" value="1"/>
</dbReference>
<dbReference type="EMBL" id="KK088424">
    <property type="protein sequence ID" value="EYE94820.1"/>
    <property type="molecule type" value="Genomic_DNA"/>
</dbReference>
<dbReference type="PANTHER" id="PTHR38790:SF9">
    <property type="entry name" value="F-BOX DOMAIN-CONTAINING PROTEIN"/>
    <property type="match status" value="1"/>
</dbReference>
<dbReference type="AlphaFoldDB" id="A0A017SEY6"/>
<name>A0A017SEY6_ASPRC</name>
<feature type="domain" description="DUF7730" evidence="1">
    <location>
        <begin position="56"/>
        <end position="268"/>
    </location>
</feature>
<dbReference type="OrthoDB" id="4757095at2759"/>
<sequence>MTIKQGVFSWEDVIAQRYLNNHPKHQLQPHPHHDHEIQHAHNNEYNLSQTNYYPFQPHSPLLAKLSPELRLLIWEYVLGGKCIHIVQWANRRMGYVVCTDSDGNGNKNTHKVKGKMCDVCQTGLPSRRACAKRGTDTGVRGLLGVMLVCRQIYTEAGHILYTNNAFTIPSTWSLPYLLSSPSSPSNPLSNIRTLTLHYAFPGHWLPSKDPVKQIYFTSGRVQWTQTCATVCSLTNLERFTLVLDGGWFAESASRIPVFLEPLRDVVIKSRNRGSRRIADTEEEDRDGEGGYWEVILPKQPYYVNEVRRLNAEVKERGLGCVFRV</sequence>
<dbReference type="STRING" id="1388766.A0A017SEY6"/>
<accession>A0A017SEY6</accession>
<organism evidence="2 3">
    <name type="scientific">Aspergillus ruber (strain CBS 135680)</name>
    <dbReference type="NCBI Taxonomy" id="1388766"/>
    <lineage>
        <taxon>Eukaryota</taxon>
        <taxon>Fungi</taxon>
        <taxon>Dikarya</taxon>
        <taxon>Ascomycota</taxon>
        <taxon>Pezizomycotina</taxon>
        <taxon>Eurotiomycetes</taxon>
        <taxon>Eurotiomycetidae</taxon>
        <taxon>Eurotiales</taxon>
        <taxon>Aspergillaceae</taxon>
        <taxon>Aspergillus</taxon>
        <taxon>Aspergillus subgen. Aspergillus</taxon>
    </lineage>
</organism>
<keyword evidence="3" id="KW-1185">Reference proteome</keyword>
<dbReference type="GeneID" id="63699507"/>
<dbReference type="RefSeq" id="XP_040638508.1">
    <property type="nucleotide sequence ID" value="XM_040784383.1"/>
</dbReference>